<keyword evidence="9 15" id="KW-0227">DNA damage</keyword>
<dbReference type="InterPro" id="IPR050116">
    <property type="entry name" value="DNA_polymerase-Y"/>
</dbReference>
<dbReference type="GO" id="GO:0042276">
    <property type="term" value="P:error-prone translesion synthesis"/>
    <property type="evidence" value="ECO:0007669"/>
    <property type="project" value="TreeGrafter"/>
</dbReference>
<evidence type="ECO:0000256" key="8">
    <source>
        <dbReference type="ARBA" id="ARBA00022723"/>
    </source>
</evidence>
<evidence type="ECO:0000259" key="16">
    <source>
        <dbReference type="PROSITE" id="PS50173"/>
    </source>
</evidence>
<evidence type="ECO:0000313" key="17">
    <source>
        <dbReference type="EMBL" id="ORC36519.1"/>
    </source>
</evidence>
<dbReference type="GO" id="GO:0006261">
    <property type="term" value="P:DNA-templated DNA replication"/>
    <property type="evidence" value="ECO:0007669"/>
    <property type="project" value="UniProtKB-UniRule"/>
</dbReference>
<dbReference type="AlphaFoldDB" id="A0A1Y1S172"/>
<dbReference type="RefSeq" id="WP_083049015.1">
    <property type="nucleotide sequence ID" value="NZ_CAXXQO010000004.1"/>
</dbReference>
<evidence type="ECO:0000256" key="3">
    <source>
        <dbReference type="ARBA" id="ARBA00022457"/>
    </source>
</evidence>
<dbReference type="GO" id="GO:0003887">
    <property type="term" value="F:DNA-directed DNA polymerase activity"/>
    <property type="evidence" value="ECO:0007669"/>
    <property type="project" value="UniProtKB-UniRule"/>
</dbReference>
<evidence type="ECO:0000256" key="15">
    <source>
        <dbReference type="HAMAP-Rule" id="MF_01113"/>
    </source>
</evidence>
<feature type="site" description="Substrate discrimination" evidence="15">
    <location>
        <position position="14"/>
    </location>
</feature>
<dbReference type="NCBIfam" id="NF002677">
    <property type="entry name" value="PRK02406.1"/>
    <property type="match status" value="1"/>
</dbReference>
<dbReference type="InterPro" id="IPR024728">
    <property type="entry name" value="PolY_HhH_motif"/>
</dbReference>
<keyword evidence="11 15" id="KW-0239">DNA-directed DNA polymerase</keyword>
<evidence type="ECO:0000256" key="9">
    <source>
        <dbReference type="ARBA" id="ARBA00022763"/>
    </source>
</evidence>
<keyword evidence="18" id="KW-1185">Reference proteome</keyword>
<evidence type="ECO:0000256" key="12">
    <source>
        <dbReference type="ARBA" id="ARBA00023125"/>
    </source>
</evidence>
<feature type="binding site" evidence="15">
    <location>
        <position position="104"/>
    </location>
    <ligand>
        <name>Mg(2+)</name>
        <dbReference type="ChEBI" id="CHEBI:18420"/>
    </ligand>
</feature>
<dbReference type="GO" id="GO:0003684">
    <property type="term" value="F:damaged DNA binding"/>
    <property type="evidence" value="ECO:0007669"/>
    <property type="project" value="InterPro"/>
</dbReference>
<accession>A0A1Y1S172</accession>
<comment type="catalytic activity">
    <reaction evidence="14 15">
        <text>DNA(n) + a 2'-deoxyribonucleoside 5'-triphosphate = DNA(n+1) + diphosphate</text>
        <dbReference type="Rhea" id="RHEA:22508"/>
        <dbReference type="Rhea" id="RHEA-COMP:17339"/>
        <dbReference type="Rhea" id="RHEA-COMP:17340"/>
        <dbReference type="ChEBI" id="CHEBI:33019"/>
        <dbReference type="ChEBI" id="CHEBI:61560"/>
        <dbReference type="ChEBI" id="CHEBI:173112"/>
        <dbReference type="EC" id="2.7.7.7"/>
    </reaction>
</comment>
<dbReference type="SUPFAM" id="SSF100879">
    <property type="entry name" value="Lesion bypass DNA polymerase (Y-family), little finger domain"/>
    <property type="match status" value="1"/>
</dbReference>
<dbReference type="Gene3D" id="1.10.150.20">
    <property type="entry name" value="5' to 3' exonuclease, C-terminal subdomain"/>
    <property type="match status" value="1"/>
</dbReference>
<reference evidence="17 18" key="1">
    <citation type="submission" date="2017-03" db="EMBL/GenBank/DDBJ databases">
        <title>Draft Genome sequence of Marispirochaeta sp. strain JC444.</title>
        <authorList>
            <person name="Shivani Y."/>
            <person name="Subhash Y."/>
            <person name="Sasikala C."/>
            <person name="Ramana C."/>
        </authorList>
    </citation>
    <scope>NUCLEOTIDE SEQUENCE [LARGE SCALE GENOMIC DNA]</scope>
    <source>
        <strain evidence="17 18">JC444</strain>
    </source>
</reference>
<dbReference type="EC" id="2.7.7.7" evidence="15"/>
<organism evidence="17 18">
    <name type="scientific">Marispirochaeta aestuarii</name>
    <dbReference type="NCBI Taxonomy" id="1963862"/>
    <lineage>
        <taxon>Bacteria</taxon>
        <taxon>Pseudomonadati</taxon>
        <taxon>Spirochaetota</taxon>
        <taxon>Spirochaetia</taxon>
        <taxon>Spirochaetales</taxon>
        <taxon>Spirochaetaceae</taxon>
        <taxon>Marispirochaeta</taxon>
    </lineage>
</organism>
<dbReference type="InterPro" id="IPR001126">
    <property type="entry name" value="UmuC"/>
</dbReference>
<dbReference type="InterPro" id="IPR022880">
    <property type="entry name" value="DNApol_IV"/>
</dbReference>
<dbReference type="InterPro" id="IPR043502">
    <property type="entry name" value="DNA/RNA_pol_sf"/>
</dbReference>
<keyword evidence="3 15" id="KW-0515">Mutator protein</keyword>
<dbReference type="Gene3D" id="3.40.1170.60">
    <property type="match status" value="1"/>
</dbReference>
<dbReference type="Proteomes" id="UP000192343">
    <property type="component" value="Unassembled WGS sequence"/>
</dbReference>
<dbReference type="STRING" id="1963862.B4O97_05445"/>
<dbReference type="InterPro" id="IPR036775">
    <property type="entry name" value="DNA_pol_Y-fam_lit_finger_sf"/>
</dbReference>
<keyword evidence="5 15" id="KW-0808">Transferase</keyword>
<evidence type="ECO:0000256" key="1">
    <source>
        <dbReference type="ARBA" id="ARBA00004496"/>
    </source>
</evidence>
<feature type="binding site" evidence="15">
    <location>
        <position position="9"/>
    </location>
    <ligand>
        <name>Mg(2+)</name>
        <dbReference type="ChEBI" id="CHEBI:18420"/>
    </ligand>
</feature>
<dbReference type="Gene3D" id="3.30.1490.100">
    <property type="entry name" value="DNA polymerase, Y-family, little finger domain"/>
    <property type="match status" value="1"/>
</dbReference>
<keyword evidence="10 15" id="KW-0460">Magnesium</keyword>
<comment type="caution">
    <text evidence="17">The sequence shown here is derived from an EMBL/GenBank/DDBJ whole genome shotgun (WGS) entry which is preliminary data.</text>
</comment>
<feature type="domain" description="UmuC" evidence="16">
    <location>
        <begin position="5"/>
        <end position="186"/>
    </location>
</feature>
<keyword evidence="7 15" id="KW-0235">DNA replication</keyword>
<evidence type="ECO:0000256" key="4">
    <source>
        <dbReference type="ARBA" id="ARBA00022490"/>
    </source>
</evidence>
<evidence type="ECO:0000256" key="2">
    <source>
        <dbReference type="ARBA" id="ARBA00010945"/>
    </source>
</evidence>
<dbReference type="Pfam" id="PF11798">
    <property type="entry name" value="IMS_HHH"/>
    <property type="match status" value="1"/>
</dbReference>
<keyword evidence="13 15" id="KW-0234">DNA repair</keyword>
<keyword evidence="8 15" id="KW-0479">Metal-binding</keyword>
<dbReference type="GO" id="GO:0009432">
    <property type="term" value="P:SOS response"/>
    <property type="evidence" value="ECO:0007669"/>
    <property type="project" value="TreeGrafter"/>
</dbReference>
<dbReference type="OrthoDB" id="9808813at2"/>
<evidence type="ECO:0000256" key="10">
    <source>
        <dbReference type="ARBA" id="ARBA00022842"/>
    </source>
</evidence>
<dbReference type="PROSITE" id="PS50173">
    <property type="entry name" value="UMUC"/>
    <property type="match status" value="1"/>
</dbReference>
<dbReference type="FunFam" id="3.40.1170.60:FF:000001">
    <property type="entry name" value="DNA polymerase IV"/>
    <property type="match status" value="1"/>
</dbReference>
<dbReference type="PANTHER" id="PTHR11076">
    <property type="entry name" value="DNA REPAIR POLYMERASE UMUC / TRANSFERASE FAMILY MEMBER"/>
    <property type="match status" value="1"/>
</dbReference>
<dbReference type="Pfam" id="PF11799">
    <property type="entry name" value="IMS_C"/>
    <property type="match status" value="1"/>
</dbReference>
<comment type="similarity">
    <text evidence="2 15">Belongs to the DNA polymerase type-Y family.</text>
</comment>
<comment type="subunit">
    <text evidence="15">Monomer.</text>
</comment>
<dbReference type="PANTHER" id="PTHR11076:SF33">
    <property type="entry name" value="DNA POLYMERASE KAPPA"/>
    <property type="match status" value="1"/>
</dbReference>
<evidence type="ECO:0000256" key="11">
    <source>
        <dbReference type="ARBA" id="ARBA00022932"/>
    </source>
</evidence>
<evidence type="ECO:0000256" key="14">
    <source>
        <dbReference type="ARBA" id="ARBA00049244"/>
    </source>
</evidence>
<feature type="active site" evidence="15">
    <location>
        <position position="105"/>
    </location>
</feature>
<dbReference type="InterPro" id="IPR017961">
    <property type="entry name" value="DNA_pol_Y-fam_little_finger"/>
</dbReference>
<comment type="cofactor">
    <cofactor evidence="15">
        <name>Mg(2+)</name>
        <dbReference type="ChEBI" id="CHEBI:18420"/>
    </cofactor>
    <text evidence="15">Binds 2 magnesium ions per subunit.</text>
</comment>
<keyword evidence="12 15" id="KW-0238">DNA-binding</keyword>
<dbReference type="CDD" id="cd03586">
    <property type="entry name" value="PolY_Pol_IV_kappa"/>
    <property type="match status" value="1"/>
</dbReference>
<dbReference type="GO" id="GO:0005829">
    <property type="term" value="C:cytosol"/>
    <property type="evidence" value="ECO:0007669"/>
    <property type="project" value="TreeGrafter"/>
</dbReference>
<evidence type="ECO:0000256" key="6">
    <source>
        <dbReference type="ARBA" id="ARBA00022695"/>
    </source>
</evidence>
<dbReference type="SUPFAM" id="SSF56672">
    <property type="entry name" value="DNA/RNA polymerases"/>
    <property type="match status" value="1"/>
</dbReference>
<gene>
    <name evidence="15" type="primary">dinB</name>
    <name evidence="17" type="ORF">B4O97_05445</name>
</gene>
<dbReference type="Pfam" id="PF00817">
    <property type="entry name" value="IMS"/>
    <property type="match status" value="1"/>
</dbReference>
<dbReference type="InterPro" id="IPR043128">
    <property type="entry name" value="Rev_trsase/Diguanyl_cyclase"/>
</dbReference>
<comment type="subcellular location">
    <subcellularLocation>
        <location evidence="1 15">Cytoplasm</location>
    </subcellularLocation>
</comment>
<keyword evidence="4 15" id="KW-0963">Cytoplasm</keyword>
<protein>
    <recommendedName>
        <fullName evidence="15">DNA polymerase IV</fullName>
        <shortName evidence="15">Pol IV</shortName>
        <ecNumber evidence="15">2.7.7.7</ecNumber>
    </recommendedName>
</protein>
<dbReference type="Gene3D" id="3.30.70.270">
    <property type="match status" value="1"/>
</dbReference>
<dbReference type="GO" id="GO:0006281">
    <property type="term" value="P:DNA repair"/>
    <property type="evidence" value="ECO:0007669"/>
    <property type="project" value="UniProtKB-UniRule"/>
</dbReference>
<evidence type="ECO:0000256" key="13">
    <source>
        <dbReference type="ARBA" id="ARBA00023204"/>
    </source>
</evidence>
<proteinExistence type="inferred from homology"/>
<sequence>MEPVIFHVDLDAFYASVEEHDNPELKDKAVIIGALPGHRGVVSACSYAARRFGVRSAMPISEAYRRCPDGVYLRPRMERYHEVSLRIMEIFADFSPIVQQISVDEAFLDMSGTRRLYGTPIQAAEKLKAEVRRQTGLSVSIGIAWNKYLAKLASDFRKPDGMYQVVKGEEEAFLDQLPLKDLWGLGAKGRQRLEELNIRDIPSLRMYPLGILKRQLGAGAAEFLWDAVHGRDPGIFSQEPKSRSLSTETTFGRDTADEEGLKAGLLDLSHQVMFRMMREGFTGKTVVLKLRFADFSTTTAQTTLVSPVVSAEELYGEVLKLFAKRWSKGREVRLIGVGLSNIEPVHAARQGDLFEDPQNRKKRVEEAVVMIRDRHTEDALVKARLLHPKKRS</sequence>
<evidence type="ECO:0000256" key="7">
    <source>
        <dbReference type="ARBA" id="ARBA00022705"/>
    </source>
</evidence>
<dbReference type="HAMAP" id="MF_01113">
    <property type="entry name" value="DNApol_IV"/>
    <property type="match status" value="1"/>
</dbReference>
<dbReference type="EMBL" id="MWQY01000005">
    <property type="protein sequence ID" value="ORC36519.1"/>
    <property type="molecule type" value="Genomic_DNA"/>
</dbReference>
<keyword evidence="6 15" id="KW-0548">Nucleotidyltransferase</keyword>
<evidence type="ECO:0000313" key="18">
    <source>
        <dbReference type="Proteomes" id="UP000192343"/>
    </source>
</evidence>
<dbReference type="GO" id="GO:0000287">
    <property type="term" value="F:magnesium ion binding"/>
    <property type="evidence" value="ECO:0007669"/>
    <property type="project" value="UniProtKB-UniRule"/>
</dbReference>
<name>A0A1Y1S172_9SPIO</name>
<evidence type="ECO:0000256" key="5">
    <source>
        <dbReference type="ARBA" id="ARBA00022679"/>
    </source>
</evidence>
<comment type="function">
    <text evidence="15">Poorly processive, error-prone DNA polymerase involved in untargeted mutagenesis. Copies undamaged DNA at stalled replication forks, which arise in vivo from mismatched or misaligned primer ends. These misaligned primers can be extended by PolIV. Exhibits no 3'-5' exonuclease (proofreading) activity. May be involved in translesional synthesis, in conjunction with the beta clamp from PolIII.</text>
</comment>